<keyword evidence="3" id="KW-0238">DNA-binding</keyword>
<dbReference type="KEGG" id="grl:LPB144_02450"/>
<accession>A0A1L3J2K0</accession>
<evidence type="ECO:0000259" key="4">
    <source>
        <dbReference type="Pfam" id="PF01420"/>
    </source>
</evidence>
<evidence type="ECO:0000313" key="6">
    <source>
        <dbReference type="Proteomes" id="UP000182510"/>
    </source>
</evidence>
<dbReference type="CDD" id="cd17278">
    <property type="entry name" value="RMtype1_S_LdeBORF1052P-TRD2-CR2"/>
    <property type="match status" value="2"/>
</dbReference>
<comment type="similarity">
    <text evidence="1">Belongs to the type-I restriction system S methylase family.</text>
</comment>
<reference evidence="5 6" key="1">
    <citation type="submission" date="2016-11" db="EMBL/GenBank/DDBJ databases">
        <title>Gramella sp. LPB0144 isolated from marine environment.</title>
        <authorList>
            <person name="Kim E."/>
            <person name="Yi H."/>
        </authorList>
    </citation>
    <scope>NUCLEOTIDE SEQUENCE [LARGE SCALE GENOMIC DNA]</scope>
    <source>
        <strain evidence="5 6">LPB0144</strain>
    </source>
</reference>
<sequence length="407" mass="46101">MSKQETDIGTCPAHWQVVKFSSVAELKHGYQFRTNDFTESGIKVFKITQIKSDGSIDLSSCSFIDESRLESFTNNIIKNGDILMALSGATIGKIGRFRSNEVVLQNYRVGNFIPLDEKIIMKDYFYYFLTTENTYYQIMANQNQSAQENVGKADIHNMLVFLPPFEEQKSIAEVLSSLDDKIDLLYRQNQTLEQMAETLYDAWFEESDFTSRVSDLIDLQNGYAFKSKSFQDLGEDRVLKIKNISGGIVDIETTDFVSHETVENLDEKFSISTGDILFAMTGAKIGKMGIIPKTDYKLWLNQRVGLFKEKYYGSRFLAYLHLKSDYGKDYIENTATGSAQPNISGTGIENCEFPAITEQEIVEYSNQLAPLYEKVIFNLGQIQKLDALRNTLLPKLMGGEISINTDG</sequence>
<dbReference type="SUPFAM" id="SSF116734">
    <property type="entry name" value="DNA methylase specificity domain"/>
    <property type="match status" value="2"/>
</dbReference>
<dbReference type="GO" id="GO:0003677">
    <property type="term" value="F:DNA binding"/>
    <property type="evidence" value="ECO:0007669"/>
    <property type="project" value="UniProtKB-KW"/>
</dbReference>
<dbReference type="Proteomes" id="UP000182510">
    <property type="component" value="Chromosome"/>
</dbReference>
<dbReference type="Pfam" id="PF01420">
    <property type="entry name" value="Methylase_S"/>
    <property type="match status" value="2"/>
</dbReference>
<proteinExistence type="inferred from homology"/>
<dbReference type="InterPro" id="IPR000055">
    <property type="entry name" value="Restrct_endonuc_typeI_TRD"/>
</dbReference>
<name>A0A1L3J2K0_9FLAO</name>
<dbReference type="OrthoDB" id="9816225at2"/>
<dbReference type="RefSeq" id="WP_072551997.1">
    <property type="nucleotide sequence ID" value="NZ_CP018153.1"/>
</dbReference>
<organism evidence="5 6">
    <name type="scientific">Christiangramia salexigens</name>
    <dbReference type="NCBI Taxonomy" id="1913577"/>
    <lineage>
        <taxon>Bacteria</taxon>
        <taxon>Pseudomonadati</taxon>
        <taxon>Bacteroidota</taxon>
        <taxon>Flavobacteriia</taxon>
        <taxon>Flavobacteriales</taxon>
        <taxon>Flavobacteriaceae</taxon>
        <taxon>Christiangramia</taxon>
    </lineage>
</organism>
<evidence type="ECO:0000256" key="1">
    <source>
        <dbReference type="ARBA" id="ARBA00010923"/>
    </source>
</evidence>
<dbReference type="InterPro" id="IPR052021">
    <property type="entry name" value="Type-I_RS_S_subunit"/>
</dbReference>
<evidence type="ECO:0000256" key="3">
    <source>
        <dbReference type="ARBA" id="ARBA00023125"/>
    </source>
</evidence>
<dbReference type="Gene3D" id="3.90.220.20">
    <property type="entry name" value="DNA methylase specificity domains"/>
    <property type="match status" value="2"/>
</dbReference>
<gene>
    <name evidence="5" type="ORF">LPB144_02450</name>
</gene>
<evidence type="ECO:0000313" key="5">
    <source>
        <dbReference type="EMBL" id="APG59340.1"/>
    </source>
</evidence>
<dbReference type="REBASE" id="173500">
    <property type="entry name" value="S.Gsp144ORF2455P"/>
</dbReference>
<dbReference type="PANTHER" id="PTHR30408:SF12">
    <property type="entry name" value="TYPE I RESTRICTION ENZYME MJAVIII SPECIFICITY SUBUNIT"/>
    <property type="match status" value="1"/>
</dbReference>
<keyword evidence="2" id="KW-0680">Restriction system</keyword>
<dbReference type="InterPro" id="IPR044946">
    <property type="entry name" value="Restrct_endonuc_typeI_TRD_sf"/>
</dbReference>
<dbReference type="PANTHER" id="PTHR30408">
    <property type="entry name" value="TYPE-1 RESTRICTION ENZYME ECOKI SPECIFICITY PROTEIN"/>
    <property type="match status" value="1"/>
</dbReference>
<dbReference type="STRING" id="1913577.LPB144_02450"/>
<feature type="domain" description="Type I restriction modification DNA specificity" evidence="4">
    <location>
        <begin position="13"/>
        <end position="194"/>
    </location>
</feature>
<protein>
    <recommendedName>
        <fullName evidence="4">Type I restriction modification DNA specificity domain-containing protein</fullName>
    </recommendedName>
</protein>
<evidence type="ECO:0000256" key="2">
    <source>
        <dbReference type="ARBA" id="ARBA00022747"/>
    </source>
</evidence>
<dbReference type="AlphaFoldDB" id="A0A1L3J2K0"/>
<keyword evidence="6" id="KW-1185">Reference proteome</keyword>
<dbReference type="EMBL" id="CP018153">
    <property type="protein sequence ID" value="APG59340.1"/>
    <property type="molecule type" value="Genomic_DNA"/>
</dbReference>
<feature type="domain" description="Type I restriction modification DNA specificity" evidence="4">
    <location>
        <begin position="211"/>
        <end position="354"/>
    </location>
</feature>
<dbReference type="GO" id="GO:0009307">
    <property type="term" value="P:DNA restriction-modification system"/>
    <property type="evidence" value="ECO:0007669"/>
    <property type="project" value="UniProtKB-KW"/>
</dbReference>